<sequence>MSPRRVHLAVASVAVVVLAAPAMAGAQTPGMLAGTVRDGAGSPIGGATISLPTLDRDVATDRDGSFMLRNLPASTLAVHVRALGYRSVTRRIVVHGGVPVRLDLTLAPATVQLASMVVSGTATTADRATPLDVAALAPEKLKTFATASLGRTLERIPGVSSISTGAMAGNPVLRGMSQGQIRLVRDGVGVESFAGTSRWTPPISLGSADRVEVIRGPASVLYGSSAMGGAVNILPKSLPRAERDGATVSALVETQYGSNNHERYANGELASALRSGVGLRVGVNRRTAGDMATPDATPFGVSRLPHAPVFAGRLAHTNYDQVASYGQLGTAGAWGQVQAMYDGFVGYNNFLNANGRPTGVRNQNHELRMRGTLVRGPWVLKPNVTYQSLRIQRAATAALRYEDARATDGWDQDLGKQVYTSRVELEHAPLRAFTGKLGIEYQYQLGTTRRSAIEPSSDVRDAAAFVLEEYRRGRFTLSGGARYDQRDQRADLGSLVGELPADQRAAALHRTFDVATGSFGLGVRLSEALTWTSSVGSGFRAPSIQDLYTDENRPAFGWLEGNPMLRPERSLSTETALRFDAPRVSGSVAAYRNRVRDYVFMLNTGRTRQVATQTRSVFALSQTDATLRGVEIAAESEVATHLFVEGSYSAIRTRNETTGEQLPLMPADNLRGSVRWAPTRLGRLQAPYVRLGTRYVRHKRVAGRTEPFSDADFAPTGPGLGSTPSYETFDAGLGGRLTLRAQPLDVSVEAQNLTDLPYRDFLDTQKGFTLGMGRNVSVRVAAPFALLR</sequence>
<keyword evidence="2 8" id="KW-0813">Transport</keyword>
<evidence type="ECO:0000256" key="10">
    <source>
        <dbReference type="SAM" id="SignalP"/>
    </source>
</evidence>
<dbReference type="InParanoid" id="W0RLA3"/>
<comment type="subcellular location">
    <subcellularLocation>
        <location evidence="1 8">Cell outer membrane</location>
        <topology evidence="1 8">Multi-pass membrane protein</topology>
    </subcellularLocation>
</comment>
<keyword evidence="13" id="KW-0675">Receptor</keyword>
<evidence type="ECO:0000256" key="5">
    <source>
        <dbReference type="ARBA" id="ARBA00023077"/>
    </source>
</evidence>
<evidence type="ECO:0000259" key="11">
    <source>
        <dbReference type="Pfam" id="PF00593"/>
    </source>
</evidence>
<dbReference type="Gene3D" id="2.40.170.20">
    <property type="entry name" value="TonB-dependent receptor, beta-barrel domain"/>
    <property type="match status" value="1"/>
</dbReference>
<dbReference type="InterPro" id="IPR036942">
    <property type="entry name" value="Beta-barrel_TonB_sf"/>
</dbReference>
<keyword evidence="6 8" id="KW-0472">Membrane</keyword>
<name>W0RLA3_9BACT</name>
<dbReference type="Pfam" id="PF07715">
    <property type="entry name" value="Plug"/>
    <property type="match status" value="1"/>
</dbReference>
<dbReference type="EMBL" id="CP007128">
    <property type="protein sequence ID" value="AHG91212.1"/>
    <property type="molecule type" value="Genomic_DNA"/>
</dbReference>
<reference evidence="13 14" key="1">
    <citation type="journal article" date="2014" name="Genome Announc.">
        <title>Genome Sequence and Methylome of Soil Bacterium Gemmatirosa kalamazoonensis KBS708T, a Member of the Rarely Cultivated Gemmatimonadetes Phylum.</title>
        <authorList>
            <person name="Debruyn J.M."/>
            <person name="Radosevich M."/>
            <person name="Wommack K.E."/>
            <person name="Polson S.W."/>
            <person name="Hauser L.J."/>
            <person name="Fawaz M.N."/>
            <person name="Korlach J."/>
            <person name="Tsai Y.C."/>
        </authorList>
    </citation>
    <scope>NUCLEOTIDE SEQUENCE [LARGE SCALE GENOMIC DNA]</scope>
    <source>
        <strain evidence="13 14">KBS708</strain>
    </source>
</reference>
<feature type="domain" description="TonB-dependent receptor-like beta-barrel" evidence="11">
    <location>
        <begin position="318"/>
        <end position="753"/>
    </location>
</feature>
<evidence type="ECO:0000256" key="1">
    <source>
        <dbReference type="ARBA" id="ARBA00004571"/>
    </source>
</evidence>
<dbReference type="GO" id="GO:0044718">
    <property type="term" value="P:siderophore transmembrane transport"/>
    <property type="evidence" value="ECO:0007669"/>
    <property type="project" value="TreeGrafter"/>
</dbReference>
<dbReference type="Gene3D" id="2.60.40.1120">
    <property type="entry name" value="Carboxypeptidase-like, regulatory domain"/>
    <property type="match status" value="1"/>
</dbReference>
<comment type="similarity">
    <text evidence="8 9">Belongs to the TonB-dependent receptor family.</text>
</comment>
<dbReference type="SUPFAM" id="SSF49464">
    <property type="entry name" value="Carboxypeptidase regulatory domain-like"/>
    <property type="match status" value="1"/>
</dbReference>
<dbReference type="Proteomes" id="UP000019151">
    <property type="component" value="Chromosome"/>
</dbReference>
<evidence type="ECO:0000256" key="4">
    <source>
        <dbReference type="ARBA" id="ARBA00022692"/>
    </source>
</evidence>
<evidence type="ECO:0000256" key="3">
    <source>
        <dbReference type="ARBA" id="ARBA00022452"/>
    </source>
</evidence>
<feature type="chain" id="PRO_5004794549" evidence="10">
    <location>
        <begin position="27"/>
        <end position="788"/>
    </location>
</feature>
<accession>W0RLA3</accession>
<dbReference type="OrthoDB" id="9795928at2"/>
<dbReference type="Pfam" id="PF13620">
    <property type="entry name" value="CarboxypepD_reg"/>
    <property type="match status" value="1"/>
</dbReference>
<evidence type="ECO:0000256" key="2">
    <source>
        <dbReference type="ARBA" id="ARBA00022448"/>
    </source>
</evidence>
<keyword evidence="7 8" id="KW-0998">Cell outer membrane</keyword>
<protein>
    <submittedName>
        <fullName evidence="13">TonB-dependent receptor</fullName>
    </submittedName>
</protein>
<evidence type="ECO:0000256" key="8">
    <source>
        <dbReference type="PROSITE-ProRule" id="PRU01360"/>
    </source>
</evidence>
<keyword evidence="10" id="KW-0732">Signal</keyword>
<evidence type="ECO:0000313" key="13">
    <source>
        <dbReference type="EMBL" id="AHG91212.1"/>
    </source>
</evidence>
<dbReference type="RefSeq" id="WP_025412666.1">
    <property type="nucleotide sequence ID" value="NZ_CP007128.1"/>
</dbReference>
<dbReference type="InterPro" id="IPR039426">
    <property type="entry name" value="TonB-dep_rcpt-like"/>
</dbReference>
<feature type="signal peptide" evidence="10">
    <location>
        <begin position="1"/>
        <end position="26"/>
    </location>
</feature>
<dbReference type="PROSITE" id="PS52016">
    <property type="entry name" value="TONB_DEPENDENT_REC_3"/>
    <property type="match status" value="1"/>
</dbReference>
<dbReference type="PANTHER" id="PTHR30069">
    <property type="entry name" value="TONB-DEPENDENT OUTER MEMBRANE RECEPTOR"/>
    <property type="match status" value="1"/>
</dbReference>
<keyword evidence="3 8" id="KW-1134">Transmembrane beta strand</keyword>
<dbReference type="HOGENOM" id="CLU_008287_10_0_0"/>
<evidence type="ECO:0000259" key="12">
    <source>
        <dbReference type="Pfam" id="PF07715"/>
    </source>
</evidence>
<evidence type="ECO:0000256" key="9">
    <source>
        <dbReference type="RuleBase" id="RU003357"/>
    </source>
</evidence>
<feature type="domain" description="TonB-dependent receptor plug" evidence="12">
    <location>
        <begin position="127"/>
        <end position="230"/>
    </location>
</feature>
<dbReference type="InterPro" id="IPR000531">
    <property type="entry name" value="Beta-barrel_TonB"/>
</dbReference>
<dbReference type="KEGG" id="gba:J421_3675"/>
<dbReference type="InterPro" id="IPR037066">
    <property type="entry name" value="Plug_dom_sf"/>
</dbReference>
<organism evidence="13 14">
    <name type="scientific">Gemmatirosa kalamazoonensis</name>
    <dbReference type="NCBI Taxonomy" id="861299"/>
    <lineage>
        <taxon>Bacteria</taxon>
        <taxon>Pseudomonadati</taxon>
        <taxon>Gemmatimonadota</taxon>
        <taxon>Gemmatimonadia</taxon>
        <taxon>Gemmatimonadales</taxon>
        <taxon>Gemmatimonadaceae</taxon>
        <taxon>Gemmatirosa</taxon>
    </lineage>
</organism>
<keyword evidence="5 9" id="KW-0798">TonB box</keyword>
<dbReference type="InterPro" id="IPR008969">
    <property type="entry name" value="CarboxyPept-like_regulatory"/>
</dbReference>
<gene>
    <name evidence="13" type="ORF">J421_3675</name>
</gene>
<dbReference type="PATRIC" id="fig|861299.3.peg.3730"/>
<dbReference type="Gene3D" id="2.170.130.10">
    <property type="entry name" value="TonB-dependent receptor, plug domain"/>
    <property type="match status" value="1"/>
</dbReference>
<dbReference type="AlphaFoldDB" id="W0RLA3"/>
<proteinExistence type="inferred from homology"/>
<dbReference type="Pfam" id="PF00593">
    <property type="entry name" value="TonB_dep_Rec_b-barrel"/>
    <property type="match status" value="1"/>
</dbReference>
<evidence type="ECO:0000256" key="6">
    <source>
        <dbReference type="ARBA" id="ARBA00023136"/>
    </source>
</evidence>
<dbReference type="SUPFAM" id="SSF56935">
    <property type="entry name" value="Porins"/>
    <property type="match status" value="1"/>
</dbReference>
<dbReference type="GO" id="GO:0009279">
    <property type="term" value="C:cell outer membrane"/>
    <property type="evidence" value="ECO:0007669"/>
    <property type="project" value="UniProtKB-SubCell"/>
</dbReference>
<evidence type="ECO:0000313" key="14">
    <source>
        <dbReference type="Proteomes" id="UP000019151"/>
    </source>
</evidence>
<keyword evidence="14" id="KW-1185">Reference proteome</keyword>
<dbReference type="STRING" id="861299.J421_3675"/>
<dbReference type="eggNOG" id="COG4771">
    <property type="taxonomic scope" value="Bacteria"/>
</dbReference>
<evidence type="ECO:0000256" key="7">
    <source>
        <dbReference type="ARBA" id="ARBA00023237"/>
    </source>
</evidence>
<dbReference type="GO" id="GO:0015344">
    <property type="term" value="F:siderophore uptake transmembrane transporter activity"/>
    <property type="evidence" value="ECO:0007669"/>
    <property type="project" value="TreeGrafter"/>
</dbReference>
<keyword evidence="4 8" id="KW-0812">Transmembrane</keyword>
<dbReference type="InterPro" id="IPR012910">
    <property type="entry name" value="Plug_dom"/>
</dbReference>
<dbReference type="PANTHER" id="PTHR30069:SF40">
    <property type="entry name" value="TONB-DEPENDENT RECEPTOR NMB0964-RELATED"/>
    <property type="match status" value="1"/>
</dbReference>